<evidence type="ECO:0008006" key="7">
    <source>
        <dbReference type="Google" id="ProtNLM"/>
    </source>
</evidence>
<keyword evidence="2 3" id="KW-0342">GTP-binding</keyword>
<keyword evidence="6" id="KW-1185">Reference proteome</keyword>
<dbReference type="Pfam" id="PF00025">
    <property type="entry name" value="Arf"/>
    <property type="match status" value="1"/>
</dbReference>
<feature type="binding site" evidence="3">
    <location>
        <position position="67"/>
    </location>
    <ligand>
        <name>GTP</name>
        <dbReference type="ChEBI" id="CHEBI:37565"/>
    </ligand>
</feature>
<keyword evidence="4" id="KW-0479">Metal-binding</keyword>
<dbReference type="EnsemblProtists" id="EOD22053">
    <property type="protein sequence ID" value="EOD22053"/>
    <property type="gene ID" value="EMIHUDRAFT_79679"/>
</dbReference>
<reference evidence="5" key="2">
    <citation type="submission" date="2024-10" db="UniProtKB">
        <authorList>
            <consortium name="EnsemblProtists"/>
        </authorList>
    </citation>
    <scope>IDENTIFICATION</scope>
</reference>
<dbReference type="EnsemblProtists" id="EOD06588">
    <property type="protein sequence ID" value="EOD06588"/>
    <property type="gene ID" value="EMIHUDRAFT_79321"/>
</dbReference>
<dbReference type="KEGG" id="ehx:EMIHUDRAFT_79679"/>
<evidence type="ECO:0000256" key="3">
    <source>
        <dbReference type="PIRSR" id="PIRSR606689-1"/>
    </source>
</evidence>
<evidence type="ECO:0000256" key="1">
    <source>
        <dbReference type="ARBA" id="ARBA00022741"/>
    </source>
</evidence>
<feature type="binding site" evidence="4">
    <location>
        <position position="21"/>
    </location>
    <ligand>
        <name>Mg(2+)</name>
        <dbReference type="ChEBI" id="CHEBI:18420"/>
    </ligand>
</feature>
<dbReference type="STRING" id="2903.R1CGZ5"/>
<dbReference type="GO" id="GO:0046872">
    <property type="term" value="F:metal ion binding"/>
    <property type="evidence" value="ECO:0007669"/>
    <property type="project" value="UniProtKB-KW"/>
</dbReference>
<accession>A0A0D3I5Q3</accession>
<keyword evidence="4" id="KW-0460">Magnesium</keyword>
<evidence type="ECO:0000313" key="5">
    <source>
        <dbReference type="EnsemblProtists" id="EOD06588"/>
    </source>
</evidence>
<keyword evidence="1 3" id="KW-0547">Nucleotide-binding</keyword>
<dbReference type="GO" id="GO:0003924">
    <property type="term" value="F:GTPase activity"/>
    <property type="evidence" value="ECO:0007669"/>
    <property type="project" value="InterPro"/>
</dbReference>
<feature type="binding site" evidence="3">
    <location>
        <begin position="14"/>
        <end position="21"/>
    </location>
    <ligand>
        <name>GTP</name>
        <dbReference type="ChEBI" id="CHEBI:37565"/>
    </ligand>
</feature>
<evidence type="ECO:0000313" key="6">
    <source>
        <dbReference type="Proteomes" id="UP000013827"/>
    </source>
</evidence>
<dbReference type="RefSeq" id="XP_005759017.1">
    <property type="nucleotide sequence ID" value="XM_005758960.1"/>
</dbReference>
<feature type="binding site" evidence="4">
    <location>
        <position position="47"/>
    </location>
    <ligand>
        <name>Mg(2+)</name>
        <dbReference type="ChEBI" id="CHEBI:18420"/>
    </ligand>
</feature>
<dbReference type="HOGENOM" id="CLU_040729_14_1_1"/>
<sequence length="186" mass="20264">MHMSRHSHDFLIVGPVGAGKTTLVRRLHALGARQRATSTTAAPPQPTVGTELLTLSRPSLTLLEVGGAMEPLWEGFLGHCRRGLLFVVDTSSACAVGAASVALLRLLSSEDPSNKRPLLLVLNQRDRLDALPEGIVRHLLRLDGMQETSRGRRISIHWTSGRSGDGVDGVLRWCVEELQRNPQASR</sequence>
<name>A0A0D3I5Q3_EMIH1</name>
<dbReference type="GO" id="GO:0005525">
    <property type="term" value="F:GTP binding"/>
    <property type="evidence" value="ECO:0007669"/>
    <property type="project" value="UniProtKB-KW"/>
</dbReference>
<dbReference type="Gene3D" id="3.40.50.300">
    <property type="entry name" value="P-loop containing nucleotide triphosphate hydrolases"/>
    <property type="match status" value="1"/>
</dbReference>
<dbReference type="GeneID" id="17267593"/>
<dbReference type="InterPro" id="IPR006689">
    <property type="entry name" value="Small_GTPase_ARF/SAR"/>
</dbReference>
<dbReference type="Proteomes" id="UP000013827">
    <property type="component" value="Unassembled WGS sequence"/>
</dbReference>
<evidence type="ECO:0000256" key="2">
    <source>
        <dbReference type="ARBA" id="ARBA00023134"/>
    </source>
</evidence>
<dbReference type="SUPFAM" id="SSF52540">
    <property type="entry name" value="P-loop containing nucleoside triphosphate hydrolases"/>
    <property type="match status" value="1"/>
</dbReference>
<dbReference type="PaxDb" id="2903-EOD06588"/>
<dbReference type="PANTHER" id="PTHR46688">
    <property type="entry name" value="ADP-RIBOSYLATION FACTOR-LIKE PROTEIN 16"/>
    <property type="match status" value="1"/>
</dbReference>
<protein>
    <recommendedName>
        <fullName evidence="7">ADP-ribosylation factor-like protein 16</fullName>
    </recommendedName>
</protein>
<evidence type="ECO:0000256" key="4">
    <source>
        <dbReference type="PIRSR" id="PIRSR606689-2"/>
    </source>
</evidence>
<dbReference type="InterPro" id="IPR027417">
    <property type="entry name" value="P-loop_NTPase"/>
</dbReference>
<proteinExistence type="predicted"/>
<organism evidence="5 6">
    <name type="scientific">Emiliania huxleyi (strain CCMP1516)</name>
    <dbReference type="NCBI Taxonomy" id="280463"/>
    <lineage>
        <taxon>Eukaryota</taxon>
        <taxon>Haptista</taxon>
        <taxon>Haptophyta</taxon>
        <taxon>Prymnesiophyceae</taxon>
        <taxon>Isochrysidales</taxon>
        <taxon>Noelaerhabdaceae</taxon>
        <taxon>Emiliania</taxon>
    </lineage>
</organism>
<dbReference type="GeneID" id="17252723"/>
<dbReference type="KEGG" id="ehx:EMIHUDRAFT_79321"/>
<dbReference type="eggNOG" id="KOG0076">
    <property type="taxonomic scope" value="Eukaryota"/>
</dbReference>
<feature type="binding site" evidence="3">
    <location>
        <begin position="123"/>
        <end position="126"/>
    </location>
    <ligand>
        <name>GTP</name>
        <dbReference type="ChEBI" id="CHEBI:37565"/>
    </ligand>
</feature>
<dbReference type="AlphaFoldDB" id="A0A0D3I5Q3"/>
<reference evidence="6" key="1">
    <citation type="journal article" date="2013" name="Nature">
        <title>Pan genome of the phytoplankton Emiliania underpins its global distribution.</title>
        <authorList>
            <person name="Read B.A."/>
            <person name="Kegel J."/>
            <person name="Klute M.J."/>
            <person name="Kuo A."/>
            <person name="Lefebvre S.C."/>
            <person name="Maumus F."/>
            <person name="Mayer C."/>
            <person name="Miller J."/>
            <person name="Monier A."/>
            <person name="Salamov A."/>
            <person name="Young J."/>
            <person name="Aguilar M."/>
            <person name="Claverie J.M."/>
            <person name="Frickenhaus S."/>
            <person name="Gonzalez K."/>
            <person name="Herman E.K."/>
            <person name="Lin Y.C."/>
            <person name="Napier J."/>
            <person name="Ogata H."/>
            <person name="Sarno A.F."/>
            <person name="Shmutz J."/>
            <person name="Schroeder D."/>
            <person name="de Vargas C."/>
            <person name="Verret F."/>
            <person name="von Dassow P."/>
            <person name="Valentin K."/>
            <person name="Van de Peer Y."/>
            <person name="Wheeler G."/>
            <person name="Dacks J.B."/>
            <person name="Delwiche C.F."/>
            <person name="Dyhrman S.T."/>
            <person name="Glockner G."/>
            <person name="John U."/>
            <person name="Richards T."/>
            <person name="Worden A.Z."/>
            <person name="Zhang X."/>
            <person name="Grigoriev I.V."/>
            <person name="Allen A.E."/>
            <person name="Bidle K."/>
            <person name="Borodovsky M."/>
            <person name="Bowler C."/>
            <person name="Brownlee C."/>
            <person name="Cock J.M."/>
            <person name="Elias M."/>
            <person name="Gladyshev V.N."/>
            <person name="Groth M."/>
            <person name="Guda C."/>
            <person name="Hadaegh A."/>
            <person name="Iglesias-Rodriguez M.D."/>
            <person name="Jenkins J."/>
            <person name="Jones B.M."/>
            <person name="Lawson T."/>
            <person name="Leese F."/>
            <person name="Lindquist E."/>
            <person name="Lobanov A."/>
            <person name="Lomsadze A."/>
            <person name="Malik S.B."/>
            <person name="Marsh M.E."/>
            <person name="Mackinder L."/>
            <person name="Mock T."/>
            <person name="Mueller-Roeber B."/>
            <person name="Pagarete A."/>
            <person name="Parker M."/>
            <person name="Probert I."/>
            <person name="Quesneville H."/>
            <person name="Raines C."/>
            <person name="Rensing S.A."/>
            <person name="Riano-Pachon D.M."/>
            <person name="Richier S."/>
            <person name="Rokitta S."/>
            <person name="Shiraiwa Y."/>
            <person name="Soanes D.M."/>
            <person name="van der Giezen M."/>
            <person name="Wahlund T.M."/>
            <person name="Williams B."/>
            <person name="Wilson W."/>
            <person name="Wolfe G."/>
            <person name="Wurch L.L."/>
        </authorList>
    </citation>
    <scope>NUCLEOTIDE SEQUENCE</scope>
</reference>
<dbReference type="RefSeq" id="XP_005774482.1">
    <property type="nucleotide sequence ID" value="XM_005774425.1"/>
</dbReference>
<dbReference type="PANTHER" id="PTHR46688:SF1">
    <property type="entry name" value="ADP-RIBOSYLATION FACTOR-LIKE PROTEIN 16"/>
    <property type="match status" value="1"/>
</dbReference>